<protein>
    <submittedName>
        <fullName evidence="4">Rho GTPase-activating protein REN1</fullName>
    </submittedName>
</protein>
<organism evidence="4">
    <name type="scientific">Sesamum latifolium</name>
    <dbReference type="NCBI Taxonomy" id="2727402"/>
    <lineage>
        <taxon>Eukaryota</taxon>
        <taxon>Viridiplantae</taxon>
        <taxon>Streptophyta</taxon>
        <taxon>Embryophyta</taxon>
        <taxon>Tracheophyta</taxon>
        <taxon>Spermatophyta</taxon>
        <taxon>Magnoliopsida</taxon>
        <taxon>eudicotyledons</taxon>
        <taxon>Gunneridae</taxon>
        <taxon>Pentapetalae</taxon>
        <taxon>asterids</taxon>
        <taxon>lamiids</taxon>
        <taxon>Lamiales</taxon>
        <taxon>Pedaliaceae</taxon>
        <taxon>Sesamum</taxon>
    </lineage>
</organism>
<dbReference type="Gene3D" id="1.10.555.10">
    <property type="entry name" value="Rho GTPase activation protein"/>
    <property type="match status" value="1"/>
</dbReference>
<proteinExistence type="predicted"/>
<evidence type="ECO:0000256" key="1">
    <source>
        <dbReference type="SAM" id="Coils"/>
    </source>
</evidence>
<reference evidence="4" key="2">
    <citation type="journal article" date="2024" name="Plant">
        <title>Genomic evolution and insights into agronomic trait innovations of Sesamum species.</title>
        <authorList>
            <person name="Miao H."/>
            <person name="Wang L."/>
            <person name="Qu L."/>
            <person name="Liu H."/>
            <person name="Sun Y."/>
            <person name="Le M."/>
            <person name="Wang Q."/>
            <person name="Wei S."/>
            <person name="Zheng Y."/>
            <person name="Lin W."/>
            <person name="Duan Y."/>
            <person name="Cao H."/>
            <person name="Xiong S."/>
            <person name="Wang X."/>
            <person name="Wei L."/>
            <person name="Li C."/>
            <person name="Ma Q."/>
            <person name="Ju M."/>
            <person name="Zhao R."/>
            <person name="Li G."/>
            <person name="Mu C."/>
            <person name="Tian Q."/>
            <person name="Mei H."/>
            <person name="Zhang T."/>
            <person name="Gao T."/>
            <person name="Zhang H."/>
        </authorList>
    </citation>
    <scope>NUCLEOTIDE SEQUENCE</scope>
    <source>
        <strain evidence="4">KEN1</strain>
    </source>
</reference>
<reference evidence="4" key="1">
    <citation type="submission" date="2020-06" db="EMBL/GenBank/DDBJ databases">
        <authorList>
            <person name="Li T."/>
            <person name="Hu X."/>
            <person name="Zhang T."/>
            <person name="Song X."/>
            <person name="Zhang H."/>
            <person name="Dai N."/>
            <person name="Sheng W."/>
            <person name="Hou X."/>
            <person name="Wei L."/>
        </authorList>
    </citation>
    <scope>NUCLEOTIDE SEQUENCE</scope>
    <source>
        <strain evidence="4">KEN1</strain>
        <tissue evidence="4">Leaf</tissue>
    </source>
</reference>
<dbReference type="AlphaFoldDB" id="A0AAW2VTR1"/>
<feature type="compositionally biased region" description="Polar residues" evidence="2">
    <location>
        <begin position="546"/>
        <end position="581"/>
    </location>
</feature>
<dbReference type="InterPro" id="IPR000198">
    <property type="entry name" value="RhoGAP_dom"/>
</dbReference>
<name>A0AAW2VTR1_9LAMI</name>
<feature type="compositionally biased region" description="Basic and acidic residues" evidence="2">
    <location>
        <begin position="668"/>
        <end position="704"/>
    </location>
</feature>
<feature type="region of interest" description="Disordered" evidence="2">
    <location>
        <begin position="490"/>
        <end position="581"/>
    </location>
</feature>
<feature type="compositionally biased region" description="Basic and acidic residues" evidence="2">
    <location>
        <begin position="621"/>
        <end position="655"/>
    </location>
</feature>
<evidence type="ECO:0000259" key="3">
    <source>
        <dbReference type="PROSITE" id="PS50238"/>
    </source>
</evidence>
<feature type="compositionally biased region" description="Low complexity" evidence="2">
    <location>
        <begin position="234"/>
        <end position="243"/>
    </location>
</feature>
<dbReference type="PANTHER" id="PTHR46265">
    <property type="entry name" value="RHO GTPASE-ACTIVATING PROTEIN 7"/>
    <property type="match status" value="1"/>
</dbReference>
<accession>A0AAW2VTR1</accession>
<feature type="region of interest" description="Disordered" evidence="2">
    <location>
        <begin position="601"/>
        <end position="714"/>
    </location>
</feature>
<dbReference type="Pfam" id="PF14389">
    <property type="entry name" value="Lzipper-MIP1"/>
    <property type="match status" value="1"/>
</dbReference>
<comment type="caution">
    <text evidence="4">The sequence shown here is derived from an EMBL/GenBank/DDBJ whole genome shotgun (WGS) entry which is preliminary data.</text>
</comment>
<dbReference type="Pfam" id="PF00620">
    <property type="entry name" value="RhoGAP"/>
    <property type="match status" value="1"/>
</dbReference>
<sequence length="714" mass="78959">MFKHSPNIIKTSGKGEFSPDEDAHVIADCIKYVLRELPSSPVPASCCKALLEACRTERSMRVNAMRSAICETFPEPNRRLLQRILMMMQTVASHKAVNRMSISAVAACMAPLLLRPLLHGECELDNDFDMGGDGSVLLLQAAAAANHAQAIVITLLEEYDNIFGDGSTTHEPYTDSEESGSESEEITDDDSFDEEDEDEEVTEDSDYDVDEDFEHESTPASSETGEIQCGIKASGSQSSGSCSPQVGDVLDASQSLRQHNSAEGLDNVLHLDDAKTQSDFSSEISGDDFTETSLVQVPFELLHGPARSIRRPAVWGRTPAKKNLSMESIDVVPEDGAETRKLESVKTDSQTRTSNEAMVKSLLQDSLESRKHYLNERRLALEKDVARLQEQLQKEMDLKMALEAGKGISQLPLSVSSLVDEKMKAQLEEIARVEEDVMNFRKKADDLESQLNEQREQNRIWHDIGNQLQQNPNHQPKSKEKQIEAGVLAISNTSENLSRSKRQSNLDKSYSDKDKKREPQTSSNIPLPLNQQTDAAQNPKAVGVPNSASSVETGTNKAGTAMSRKSSTKGEGNSNSTSSALSKLTHRLTFLKERRSQIATELQNLDKGRTSQPVPNPEQGRGSEHRHSGENLDKNQESKRQSSEKKNQELEKNESRQNPNGQLAQNVDKGRKSGLERGKSESIERGKSESRERGKHEGSTDKGHPTFASRTFSR</sequence>
<keyword evidence="1" id="KW-0175">Coiled coil</keyword>
<feature type="domain" description="Rho-GAP" evidence="3">
    <location>
        <begin position="1"/>
        <end position="163"/>
    </location>
</feature>
<feature type="compositionally biased region" description="Acidic residues" evidence="2">
    <location>
        <begin position="174"/>
        <end position="214"/>
    </location>
</feature>
<dbReference type="CDD" id="cd00159">
    <property type="entry name" value="RhoGAP"/>
    <property type="match status" value="1"/>
</dbReference>
<dbReference type="SUPFAM" id="SSF48350">
    <property type="entry name" value="GTPase activation domain, GAP"/>
    <property type="match status" value="1"/>
</dbReference>
<dbReference type="InterPro" id="IPR025757">
    <property type="entry name" value="MIP1_Leuzipper"/>
</dbReference>
<dbReference type="SMART" id="SM00324">
    <property type="entry name" value="RhoGAP"/>
    <property type="match status" value="1"/>
</dbReference>
<feature type="compositionally biased region" description="Basic and acidic residues" evidence="2">
    <location>
        <begin position="509"/>
        <end position="519"/>
    </location>
</feature>
<evidence type="ECO:0000256" key="2">
    <source>
        <dbReference type="SAM" id="MobiDB-lite"/>
    </source>
</evidence>
<dbReference type="PROSITE" id="PS50238">
    <property type="entry name" value="RHOGAP"/>
    <property type="match status" value="1"/>
</dbReference>
<dbReference type="PANTHER" id="PTHR46265:SF2">
    <property type="entry name" value="RHO GTPASE-ACTIVATING PROTEIN 7"/>
    <property type="match status" value="1"/>
</dbReference>
<dbReference type="GO" id="GO:0007165">
    <property type="term" value="P:signal transduction"/>
    <property type="evidence" value="ECO:0007669"/>
    <property type="project" value="InterPro"/>
</dbReference>
<feature type="region of interest" description="Disordered" evidence="2">
    <location>
        <begin position="166"/>
        <end position="246"/>
    </location>
</feature>
<feature type="compositionally biased region" description="Polar residues" evidence="2">
    <location>
        <begin position="656"/>
        <end position="665"/>
    </location>
</feature>
<dbReference type="InterPro" id="IPR008936">
    <property type="entry name" value="Rho_GTPase_activation_prot"/>
</dbReference>
<feature type="compositionally biased region" description="Polar residues" evidence="2">
    <location>
        <begin position="520"/>
        <end position="536"/>
    </location>
</feature>
<dbReference type="InterPro" id="IPR052799">
    <property type="entry name" value="Rho_GAP_Regulators"/>
</dbReference>
<gene>
    <name evidence="4" type="ORF">Slati_2601000</name>
</gene>
<dbReference type="EMBL" id="JACGWN010000009">
    <property type="protein sequence ID" value="KAL0432667.1"/>
    <property type="molecule type" value="Genomic_DNA"/>
</dbReference>
<evidence type="ECO:0000313" key="4">
    <source>
        <dbReference type="EMBL" id="KAL0432667.1"/>
    </source>
</evidence>
<feature type="coiled-coil region" evidence="1">
    <location>
        <begin position="371"/>
        <end position="457"/>
    </location>
</feature>